<comment type="caution">
    <text evidence="3">The sequence shown here is derived from an EMBL/GenBank/DDBJ whole genome shotgun (WGS) entry which is preliminary data.</text>
</comment>
<dbReference type="InterPro" id="IPR032710">
    <property type="entry name" value="NTF2-like_dom_sf"/>
</dbReference>
<name>A0A4Y8KJ71_9MICO</name>
<reference evidence="3 4" key="1">
    <citation type="submission" date="2019-03" db="EMBL/GenBank/DDBJ databases">
        <title>Genomics of glacier-inhabiting Cryobacterium strains.</title>
        <authorList>
            <person name="Liu Q."/>
            <person name="Xin Y.-H."/>
        </authorList>
    </citation>
    <scope>NUCLEOTIDE SEQUENCE [LARGE SCALE GENOMIC DNA]</scope>
    <source>
        <strain evidence="3 4">CGMCC 1.4292</strain>
    </source>
</reference>
<dbReference type="Proteomes" id="UP000298218">
    <property type="component" value="Unassembled WGS sequence"/>
</dbReference>
<dbReference type="RefSeq" id="WP_134173515.1">
    <property type="nucleotide sequence ID" value="NZ_SODI01000001.1"/>
</dbReference>
<feature type="domain" description="Lipoprotein LpqB N-terminal" evidence="2">
    <location>
        <begin position="38"/>
        <end position="148"/>
    </location>
</feature>
<dbReference type="Pfam" id="PF25976">
    <property type="entry name" value="LpqB_N"/>
    <property type="match status" value="1"/>
</dbReference>
<sequence length="155" mass="16231">MNATQSRPDRTLMVIIGIIAALAAVALAVVFSRGAPAPLDESTPAGIVQRYAAAIITGDEATAARYLSPDAPDLCMPGDRSPPNDNMRITLASTTIRGDTADVVVTMTTTYDGGLFGPSSYDSDGTVSLVKTDGSWRIESAPWELTVCPTPTVTR</sequence>
<evidence type="ECO:0000259" key="2">
    <source>
        <dbReference type="Pfam" id="PF25976"/>
    </source>
</evidence>
<keyword evidence="1" id="KW-0812">Transmembrane</keyword>
<organism evidence="3 4">
    <name type="scientific">Cryobacterium psychrophilum</name>
    <dbReference type="NCBI Taxonomy" id="41988"/>
    <lineage>
        <taxon>Bacteria</taxon>
        <taxon>Bacillati</taxon>
        <taxon>Actinomycetota</taxon>
        <taxon>Actinomycetes</taxon>
        <taxon>Micrococcales</taxon>
        <taxon>Microbacteriaceae</taxon>
        <taxon>Cryobacterium</taxon>
    </lineage>
</organism>
<proteinExistence type="predicted"/>
<accession>A0A4Y8KJ71</accession>
<evidence type="ECO:0000313" key="3">
    <source>
        <dbReference type="EMBL" id="TFD75843.1"/>
    </source>
</evidence>
<dbReference type="SUPFAM" id="SSF54427">
    <property type="entry name" value="NTF2-like"/>
    <property type="match status" value="1"/>
</dbReference>
<dbReference type="InterPro" id="IPR059026">
    <property type="entry name" value="LpqB_N"/>
</dbReference>
<dbReference type="OrthoDB" id="5118128at2"/>
<gene>
    <name evidence="3" type="ORF">E3T53_15380</name>
</gene>
<dbReference type="AlphaFoldDB" id="A0A4Y8KJ71"/>
<keyword evidence="1" id="KW-0472">Membrane</keyword>
<keyword evidence="1" id="KW-1133">Transmembrane helix</keyword>
<evidence type="ECO:0000313" key="4">
    <source>
        <dbReference type="Proteomes" id="UP000298218"/>
    </source>
</evidence>
<keyword evidence="4" id="KW-1185">Reference proteome</keyword>
<protein>
    <recommendedName>
        <fullName evidence="2">Lipoprotein LpqB N-terminal domain-containing protein</fullName>
    </recommendedName>
</protein>
<evidence type="ECO:0000256" key="1">
    <source>
        <dbReference type="SAM" id="Phobius"/>
    </source>
</evidence>
<dbReference type="EMBL" id="SOHQ01000042">
    <property type="protein sequence ID" value="TFD75843.1"/>
    <property type="molecule type" value="Genomic_DNA"/>
</dbReference>
<feature type="transmembrane region" description="Helical" evidence="1">
    <location>
        <begin position="12"/>
        <end position="31"/>
    </location>
</feature>